<gene>
    <name evidence="2" type="ORF">X975_08613</name>
</gene>
<evidence type="ECO:0000313" key="2">
    <source>
        <dbReference type="EMBL" id="KFM81188.1"/>
    </source>
</evidence>
<keyword evidence="2" id="KW-0689">Ribosomal protein</keyword>
<evidence type="ECO:0000313" key="3">
    <source>
        <dbReference type="Proteomes" id="UP000054359"/>
    </source>
</evidence>
<reference evidence="2 3" key="1">
    <citation type="submission" date="2013-11" db="EMBL/GenBank/DDBJ databases">
        <title>Genome sequencing of Stegodyphus mimosarum.</title>
        <authorList>
            <person name="Bechsgaard J."/>
        </authorList>
    </citation>
    <scope>NUCLEOTIDE SEQUENCE [LARGE SCALE GENOMIC DNA]</scope>
</reference>
<accession>A0A087UUZ9</accession>
<protein>
    <submittedName>
        <fullName evidence="2">28S ribosomal protein S23, mitochondrial</fullName>
    </submittedName>
</protein>
<dbReference type="GO" id="GO:0005840">
    <property type="term" value="C:ribosome"/>
    <property type="evidence" value="ECO:0007669"/>
    <property type="project" value="UniProtKB-KW"/>
</dbReference>
<evidence type="ECO:0000259" key="1">
    <source>
        <dbReference type="Pfam" id="PF10484"/>
    </source>
</evidence>
<dbReference type="InterPro" id="IPR019520">
    <property type="entry name" value="Ribosomal_mS23_met"/>
</dbReference>
<dbReference type="STRING" id="407821.A0A087UUZ9"/>
<keyword evidence="3" id="KW-1185">Reference proteome</keyword>
<dbReference type="GO" id="GO:0005739">
    <property type="term" value="C:mitochondrion"/>
    <property type="evidence" value="ECO:0007669"/>
    <property type="project" value="InterPro"/>
</dbReference>
<keyword evidence="2" id="KW-0687">Ribonucleoprotein</keyword>
<dbReference type="GO" id="GO:0006412">
    <property type="term" value="P:translation"/>
    <property type="evidence" value="ECO:0007669"/>
    <property type="project" value="InterPro"/>
</dbReference>
<name>A0A087UUZ9_STEMI</name>
<dbReference type="Proteomes" id="UP000054359">
    <property type="component" value="Unassembled WGS sequence"/>
</dbReference>
<proteinExistence type="predicted"/>
<feature type="non-terminal residue" evidence="2">
    <location>
        <position position="59"/>
    </location>
</feature>
<feature type="domain" description="Small ribosomal subunit protein mS23 conserved" evidence="1">
    <location>
        <begin position="20"/>
        <end position="59"/>
    </location>
</feature>
<dbReference type="PANTHER" id="PTHR15925">
    <property type="entry name" value="MITOCHONDRIAL RIBOSOMAL PROTEIN S23"/>
    <property type="match status" value="1"/>
</dbReference>
<sequence>MNLPDCWYIAYVTWHLINMAGNRLQRTGSIFARVTGLLKTGAMKEQDKPIWYDVYKIFP</sequence>
<dbReference type="OrthoDB" id="10012356at2759"/>
<dbReference type="GO" id="GO:0003735">
    <property type="term" value="F:structural constituent of ribosome"/>
    <property type="evidence" value="ECO:0007669"/>
    <property type="project" value="InterPro"/>
</dbReference>
<dbReference type="InterPro" id="IPR023611">
    <property type="entry name" value="mS23_dom_met"/>
</dbReference>
<dbReference type="Pfam" id="PF10484">
    <property type="entry name" value="MRP-S23"/>
    <property type="match status" value="1"/>
</dbReference>
<dbReference type="AlphaFoldDB" id="A0A087UUZ9"/>
<organism evidence="2 3">
    <name type="scientific">Stegodyphus mimosarum</name>
    <name type="common">African social velvet spider</name>
    <dbReference type="NCBI Taxonomy" id="407821"/>
    <lineage>
        <taxon>Eukaryota</taxon>
        <taxon>Metazoa</taxon>
        <taxon>Ecdysozoa</taxon>
        <taxon>Arthropoda</taxon>
        <taxon>Chelicerata</taxon>
        <taxon>Arachnida</taxon>
        <taxon>Araneae</taxon>
        <taxon>Araneomorphae</taxon>
        <taxon>Entelegynae</taxon>
        <taxon>Eresoidea</taxon>
        <taxon>Eresidae</taxon>
        <taxon>Stegodyphus</taxon>
    </lineage>
</organism>
<dbReference type="EMBL" id="KK121776">
    <property type="protein sequence ID" value="KFM81188.1"/>
    <property type="molecule type" value="Genomic_DNA"/>
</dbReference>
<dbReference type="PANTHER" id="PTHR15925:SF2">
    <property type="entry name" value="SMALL RIBOSOMAL SUBUNIT PROTEIN MS23"/>
    <property type="match status" value="1"/>
</dbReference>